<evidence type="ECO:0000313" key="2">
    <source>
        <dbReference type="EMBL" id="MBW0553312.1"/>
    </source>
</evidence>
<proteinExistence type="predicted"/>
<keyword evidence="3" id="KW-1185">Reference proteome</keyword>
<name>A0A9Q3PA53_9BASI</name>
<comment type="caution">
    <text evidence="2">The sequence shown here is derived from an EMBL/GenBank/DDBJ whole genome shotgun (WGS) entry which is preliminary data.</text>
</comment>
<protein>
    <recommendedName>
        <fullName evidence="4">Mitochondrial protein</fullName>
    </recommendedName>
</protein>
<sequence>MDATPFRSVVGSLAYLVSRSRLDMVFAMNYLARHSTAPTAAPWDILDHIVGYLLKTQGHGITLCPENCGGPIDMHGRVYCAIQLNTTSITGDKSTDTTGPRLQEDNLLRQPSGGAGFNQQLISKTHAVP</sequence>
<evidence type="ECO:0000256" key="1">
    <source>
        <dbReference type="SAM" id="MobiDB-lite"/>
    </source>
</evidence>
<organism evidence="2 3">
    <name type="scientific">Austropuccinia psidii MF-1</name>
    <dbReference type="NCBI Taxonomy" id="1389203"/>
    <lineage>
        <taxon>Eukaryota</taxon>
        <taxon>Fungi</taxon>
        <taxon>Dikarya</taxon>
        <taxon>Basidiomycota</taxon>
        <taxon>Pucciniomycotina</taxon>
        <taxon>Pucciniomycetes</taxon>
        <taxon>Pucciniales</taxon>
        <taxon>Sphaerophragmiaceae</taxon>
        <taxon>Austropuccinia</taxon>
    </lineage>
</organism>
<dbReference type="EMBL" id="AVOT02059683">
    <property type="protein sequence ID" value="MBW0553312.1"/>
    <property type="molecule type" value="Genomic_DNA"/>
</dbReference>
<reference evidence="2" key="1">
    <citation type="submission" date="2021-03" db="EMBL/GenBank/DDBJ databases">
        <title>Draft genome sequence of rust myrtle Austropuccinia psidii MF-1, a brazilian biotype.</title>
        <authorList>
            <person name="Quecine M.C."/>
            <person name="Pachon D.M.R."/>
            <person name="Bonatelli M.L."/>
            <person name="Correr F.H."/>
            <person name="Franceschini L.M."/>
            <person name="Leite T.F."/>
            <person name="Margarido G.R.A."/>
            <person name="Almeida C.A."/>
            <person name="Ferrarezi J.A."/>
            <person name="Labate C.A."/>
        </authorList>
    </citation>
    <scope>NUCLEOTIDE SEQUENCE</scope>
    <source>
        <strain evidence="2">MF-1</strain>
    </source>
</reference>
<feature type="region of interest" description="Disordered" evidence="1">
    <location>
        <begin position="89"/>
        <end position="117"/>
    </location>
</feature>
<evidence type="ECO:0000313" key="3">
    <source>
        <dbReference type="Proteomes" id="UP000765509"/>
    </source>
</evidence>
<gene>
    <name evidence="2" type="ORF">O181_093027</name>
</gene>
<feature type="compositionally biased region" description="Polar residues" evidence="1">
    <location>
        <begin position="89"/>
        <end position="100"/>
    </location>
</feature>
<dbReference type="OrthoDB" id="4927525at2759"/>
<accession>A0A9Q3PA53</accession>
<evidence type="ECO:0008006" key="4">
    <source>
        <dbReference type="Google" id="ProtNLM"/>
    </source>
</evidence>
<dbReference type="Proteomes" id="UP000765509">
    <property type="component" value="Unassembled WGS sequence"/>
</dbReference>
<dbReference type="AlphaFoldDB" id="A0A9Q3PA53"/>